<dbReference type="InterPro" id="IPR036388">
    <property type="entry name" value="WH-like_DNA-bd_sf"/>
</dbReference>
<keyword evidence="6" id="KW-1185">Reference proteome</keyword>
<gene>
    <name evidence="5" type="ORF">IV54_GL001003</name>
</gene>
<keyword evidence="3" id="KW-0804">Transcription</keyword>
<dbReference type="Pfam" id="PF01047">
    <property type="entry name" value="MarR"/>
    <property type="match status" value="1"/>
</dbReference>
<evidence type="ECO:0000313" key="5">
    <source>
        <dbReference type="EMBL" id="KRO04600.1"/>
    </source>
</evidence>
<evidence type="ECO:0000256" key="3">
    <source>
        <dbReference type="ARBA" id="ARBA00023163"/>
    </source>
</evidence>
<dbReference type="InterPro" id="IPR036390">
    <property type="entry name" value="WH_DNA-bd_sf"/>
</dbReference>
<dbReference type="PANTHER" id="PTHR42756:SF2">
    <property type="entry name" value="MARR FAMILY REGULATORY PROTEIN"/>
    <property type="match status" value="1"/>
</dbReference>
<dbReference type="STRING" id="616990.IV54_GL001003"/>
<dbReference type="Gene3D" id="1.10.10.10">
    <property type="entry name" value="Winged helix-like DNA-binding domain superfamily/Winged helix DNA-binding domain"/>
    <property type="match status" value="1"/>
</dbReference>
<name>A0A0R2LSL3_9LACO</name>
<feature type="domain" description="HTH marR-type" evidence="4">
    <location>
        <begin position="8"/>
        <end position="140"/>
    </location>
</feature>
<keyword evidence="2" id="KW-0238">DNA-binding</keyword>
<evidence type="ECO:0000256" key="2">
    <source>
        <dbReference type="ARBA" id="ARBA00023125"/>
    </source>
</evidence>
<evidence type="ECO:0000259" key="4">
    <source>
        <dbReference type="PROSITE" id="PS50995"/>
    </source>
</evidence>
<evidence type="ECO:0000256" key="1">
    <source>
        <dbReference type="ARBA" id="ARBA00023015"/>
    </source>
</evidence>
<comment type="caution">
    <text evidence="5">The sequence shown here is derived from an EMBL/GenBank/DDBJ whole genome shotgun (WGS) entry which is preliminary data.</text>
</comment>
<dbReference type="InterPro" id="IPR023187">
    <property type="entry name" value="Tscrpt_reg_MarR-type_CS"/>
</dbReference>
<dbReference type="GO" id="GO:0003700">
    <property type="term" value="F:DNA-binding transcription factor activity"/>
    <property type="evidence" value="ECO:0007669"/>
    <property type="project" value="InterPro"/>
</dbReference>
<dbReference type="PRINTS" id="PR00598">
    <property type="entry name" value="HTHMARR"/>
</dbReference>
<keyword evidence="1" id="KW-0805">Transcription regulation</keyword>
<accession>A0A0R2LSL3</accession>
<dbReference type="InterPro" id="IPR000835">
    <property type="entry name" value="HTH_MarR-typ"/>
</dbReference>
<dbReference type="EMBL" id="JQCA01000029">
    <property type="protein sequence ID" value="KRO04600.1"/>
    <property type="molecule type" value="Genomic_DNA"/>
</dbReference>
<sequence length="157" mass="18185">MTKGSEYLPDILRSIGIIDRALDTIANIEFKEVNLTRGQYLYLVRVYEHPGIILERLANLIKVDKTTAARAIQKMEKNGLLERKMNPADKKQKQIYVTEKGRQVYPLIHRENLYSNEVALTGISPDDQVKLHDLLDQVAKNIEDDYNTVKRGEKRQY</sequence>
<protein>
    <submittedName>
        <fullName evidence="5">MarR family transcriptional regulator</fullName>
    </submittedName>
</protein>
<reference evidence="5 6" key="1">
    <citation type="journal article" date="2015" name="Genome Announc.">
        <title>Expanding the biotechnology potential of lactobacilli through comparative genomics of 213 strains and associated genera.</title>
        <authorList>
            <person name="Sun Z."/>
            <person name="Harris H.M."/>
            <person name="McCann A."/>
            <person name="Guo C."/>
            <person name="Argimon S."/>
            <person name="Zhang W."/>
            <person name="Yang X."/>
            <person name="Jeffery I.B."/>
            <person name="Cooney J.C."/>
            <person name="Kagawa T.F."/>
            <person name="Liu W."/>
            <person name="Song Y."/>
            <person name="Salvetti E."/>
            <person name="Wrobel A."/>
            <person name="Rasinkangas P."/>
            <person name="Parkhill J."/>
            <person name="Rea M.C."/>
            <person name="O'Sullivan O."/>
            <person name="Ritari J."/>
            <person name="Douillard F.P."/>
            <person name="Paul Ross R."/>
            <person name="Yang R."/>
            <person name="Briner A.E."/>
            <person name="Felis G.E."/>
            <person name="de Vos W.M."/>
            <person name="Barrangou R."/>
            <person name="Klaenhammer T.R."/>
            <person name="Caufield P.W."/>
            <person name="Cui Y."/>
            <person name="Zhang H."/>
            <person name="O'Toole P.W."/>
        </authorList>
    </citation>
    <scope>NUCLEOTIDE SEQUENCE [LARGE SCALE GENOMIC DNA]</scope>
    <source>
        <strain evidence="5 6">DSM 22467</strain>
    </source>
</reference>
<dbReference type="PATRIC" id="fig|616990.3.peg.1085"/>
<proteinExistence type="predicted"/>
<dbReference type="GO" id="GO:0003677">
    <property type="term" value="F:DNA binding"/>
    <property type="evidence" value="ECO:0007669"/>
    <property type="project" value="UniProtKB-KW"/>
</dbReference>
<dbReference type="SMART" id="SM00347">
    <property type="entry name" value="HTH_MARR"/>
    <property type="match status" value="1"/>
</dbReference>
<dbReference type="PROSITE" id="PS01117">
    <property type="entry name" value="HTH_MARR_1"/>
    <property type="match status" value="1"/>
</dbReference>
<organism evidence="5 6">
    <name type="scientific">Levilactobacillus paucivorans</name>
    <dbReference type="NCBI Taxonomy" id="616990"/>
    <lineage>
        <taxon>Bacteria</taxon>
        <taxon>Bacillati</taxon>
        <taxon>Bacillota</taxon>
        <taxon>Bacilli</taxon>
        <taxon>Lactobacillales</taxon>
        <taxon>Lactobacillaceae</taxon>
        <taxon>Levilactobacillus</taxon>
    </lineage>
</organism>
<dbReference type="AlphaFoldDB" id="A0A0R2LSL3"/>
<evidence type="ECO:0000313" key="6">
    <source>
        <dbReference type="Proteomes" id="UP000051906"/>
    </source>
</evidence>
<dbReference type="PANTHER" id="PTHR42756">
    <property type="entry name" value="TRANSCRIPTIONAL REGULATOR, MARR"/>
    <property type="match status" value="1"/>
</dbReference>
<dbReference type="Proteomes" id="UP000051906">
    <property type="component" value="Unassembled WGS sequence"/>
</dbReference>
<dbReference type="SUPFAM" id="SSF46785">
    <property type="entry name" value="Winged helix' DNA-binding domain"/>
    <property type="match status" value="1"/>
</dbReference>
<dbReference type="PROSITE" id="PS50995">
    <property type="entry name" value="HTH_MARR_2"/>
    <property type="match status" value="1"/>
</dbReference>